<organism evidence="1">
    <name type="scientific">Ensete ventricosum</name>
    <name type="common">Abyssinian banana</name>
    <name type="synonym">Musa ensete</name>
    <dbReference type="NCBI Taxonomy" id="4639"/>
    <lineage>
        <taxon>Eukaryota</taxon>
        <taxon>Viridiplantae</taxon>
        <taxon>Streptophyta</taxon>
        <taxon>Embryophyta</taxon>
        <taxon>Tracheophyta</taxon>
        <taxon>Spermatophyta</taxon>
        <taxon>Magnoliopsida</taxon>
        <taxon>Liliopsida</taxon>
        <taxon>Zingiberales</taxon>
        <taxon>Musaceae</taxon>
        <taxon>Ensete</taxon>
    </lineage>
</organism>
<protein>
    <submittedName>
        <fullName evidence="1">Uncharacterized protein</fullName>
    </submittedName>
</protein>
<dbReference type="AlphaFoldDB" id="A0A445MCE2"/>
<sequence length="232" mass="25526">MEAGDAFLRQIFGHNKPSSTAAFSPPRHLPPLAAIFNQIRYATPHLFARSLQSAHPYQSPLLLLHGAIGNRGPPPATVARARPNQICSTGAVEGARPIFVLNCDRTFSGKNYIILCFLYSEAIFHLLPFAATSNDPSSGATAAPLRRLLNFLISIAAIKLPLPYSRSALSNQSKRIAPRSPVAAYRCRTCSCRHEEVVSSDPFSRWLFPFRGSFYRKPPVTITQRNPSALLL</sequence>
<accession>A0A445MCE2</accession>
<evidence type="ECO:0000313" key="1">
    <source>
        <dbReference type="EMBL" id="RZR71927.1"/>
    </source>
</evidence>
<dbReference type="Proteomes" id="UP000290560">
    <property type="component" value="Unassembled WGS sequence"/>
</dbReference>
<reference evidence="1" key="1">
    <citation type="journal article" date="2018" name="Data Brief">
        <title>Genome sequence data from 17 accessions of Ensete ventricosum, a staple food crop for millions in Ethiopia.</title>
        <authorList>
            <person name="Yemataw Z."/>
            <person name="Muzemil S."/>
            <person name="Ambachew D."/>
            <person name="Tripathi L."/>
            <person name="Tesfaye K."/>
            <person name="Chala A."/>
            <person name="Farbos A."/>
            <person name="O'Neill P."/>
            <person name="Moore K."/>
            <person name="Grant M."/>
            <person name="Studholme D.J."/>
        </authorList>
    </citation>
    <scope>NUCLEOTIDE SEQUENCE [LARGE SCALE GENOMIC DNA]</scope>
    <source>
        <tissue evidence="1">Leaf</tissue>
    </source>
</reference>
<name>A0A445MCE2_ENSVE</name>
<dbReference type="EMBL" id="KV875606">
    <property type="protein sequence ID" value="RZR71927.1"/>
    <property type="molecule type" value="Genomic_DNA"/>
</dbReference>
<gene>
    <name evidence="1" type="ORF">BHM03_00008834</name>
</gene>
<proteinExistence type="predicted"/>